<dbReference type="EMBL" id="CVRI01000019">
    <property type="protein sequence ID" value="CRK90512.1"/>
    <property type="molecule type" value="Genomic_DNA"/>
</dbReference>
<evidence type="ECO:0000259" key="7">
    <source>
        <dbReference type="Pfam" id="PF05428"/>
    </source>
</evidence>
<dbReference type="GO" id="GO:0051460">
    <property type="term" value="P:negative regulation of corticotropin secretion"/>
    <property type="evidence" value="ECO:0007669"/>
    <property type="project" value="TreeGrafter"/>
</dbReference>
<evidence type="ECO:0000256" key="5">
    <source>
        <dbReference type="ARBA" id="ARBA00023180"/>
    </source>
</evidence>
<evidence type="ECO:0000256" key="4">
    <source>
        <dbReference type="ARBA" id="ARBA00023157"/>
    </source>
</evidence>
<dbReference type="InterPro" id="IPR056178">
    <property type="entry name" value="CRF-BP_C"/>
</dbReference>
<keyword evidence="4" id="KW-1015">Disulfide bond</keyword>
<feature type="signal peptide" evidence="6">
    <location>
        <begin position="1"/>
        <end position="18"/>
    </location>
</feature>
<evidence type="ECO:0000256" key="1">
    <source>
        <dbReference type="ARBA" id="ARBA00004613"/>
    </source>
</evidence>
<feature type="domain" description="Corticotropin-releasing factor binding protein C-terminal" evidence="8">
    <location>
        <begin position="208"/>
        <end position="310"/>
    </location>
</feature>
<dbReference type="GO" id="GO:0051424">
    <property type="term" value="F:corticotropin-releasing hormone binding"/>
    <property type="evidence" value="ECO:0007669"/>
    <property type="project" value="InterPro"/>
</dbReference>
<keyword evidence="10" id="KW-1185">Reference proteome</keyword>
<keyword evidence="3 6" id="KW-0732">Signal</keyword>
<dbReference type="Pfam" id="PF23541">
    <property type="entry name" value="CRF-BP_C"/>
    <property type="match status" value="1"/>
</dbReference>
<dbReference type="InterPro" id="IPR008435">
    <property type="entry name" value="CRF-bd"/>
</dbReference>
<evidence type="ECO:0000256" key="3">
    <source>
        <dbReference type="ARBA" id="ARBA00022729"/>
    </source>
</evidence>
<reference evidence="9 10" key="1">
    <citation type="submission" date="2015-04" db="EMBL/GenBank/DDBJ databases">
        <authorList>
            <person name="Syromyatnikov M.Y."/>
            <person name="Popov V.N."/>
        </authorList>
    </citation>
    <scope>NUCLEOTIDE SEQUENCE [LARGE SCALE GENOMIC DNA]</scope>
</reference>
<dbReference type="PANTHER" id="PTHR10278:SF0">
    <property type="entry name" value="CORTICOTROPIN-RELEASING FACTOR-BINDING PROTEIN"/>
    <property type="match status" value="1"/>
</dbReference>
<dbReference type="Pfam" id="PF05428">
    <property type="entry name" value="CRF-BP_N"/>
    <property type="match status" value="1"/>
</dbReference>
<gene>
    <name evidence="9" type="ORF">CLUMA_CG004141</name>
</gene>
<dbReference type="Proteomes" id="UP000183832">
    <property type="component" value="Unassembled WGS sequence"/>
</dbReference>
<protein>
    <submittedName>
        <fullName evidence="9">CLUMA_CG004141, isoform A</fullName>
    </submittedName>
</protein>
<dbReference type="PANTHER" id="PTHR10278">
    <property type="entry name" value="CORTICOTROPIN-RELEASING FACTOR-BINDING PROTEIN"/>
    <property type="match status" value="1"/>
</dbReference>
<keyword evidence="5" id="KW-0325">Glycoprotein</keyword>
<dbReference type="STRING" id="568069.A0A1J1HR18"/>
<evidence type="ECO:0000259" key="8">
    <source>
        <dbReference type="Pfam" id="PF23541"/>
    </source>
</evidence>
<dbReference type="InterPro" id="IPR056177">
    <property type="entry name" value="CRF-BP_N"/>
</dbReference>
<feature type="domain" description="Corticotropin-releasing factor binding protein N-terminal" evidence="7">
    <location>
        <begin position="70"/>
        <end position="181"/>
    </location>
</feature>
<organism evidence="9 10">
    <name type="scientific">Clunio marinus</name>
    <dbReference type="NCBI Taxonomy" id="568069"/>
    <lineage>
        <taxon>Eukaryota</taxon>
        <taxon>Metazoa</taxon>
        <taxon>Ecdysozoa</taxon>
        <taxon>Arthropoda</taxon>
        <taxon>Hexapoda</taxon>
        <taxon>Insecta</taxon>
        <taxon>Pterygota</taxon>
        <taxon>Neoptera</taxon>
        <taxon>Endopterygota</taxon>
        <taxon>Diptera</taxon>
        <taxon>Nematocera</taxon>
        <taxon>Chironomoidea</taxon>
        <taxon>Chironomidae</taxon>
        <taxon>Clunio</taxon>
    </lineage>
</organism>
<accession>A0A1J1HR18</accession>
<evidence type="ECO:0000256" key="6">
    <source>
        <dbReference type="SAM" id="SignalP"/>
    </source>
</evidence>
<name>A0A1J1HR18_9DIPT</name>
<proteinExistence type="predicted"/>
<evidence type="ECO:0000256" key="2">
    <source>
        <dbReference type="ARBA" id="ARBA00022525"/>
    </source>
</evidence>
<dbReference type="AlphaFoldDB" id="A0A1J1HR18"/>
<keyword evidence="2" id="KW-0964">Secreted</keyword>
<dbReference type="GO" id="GO:0009755">
    <property type="term" value="P:hormone-mediated signaling pathway"/>
    <property type="evidence" value="ECO:0007669"/>
    <property type="project" value="TreeGrafter"/>
</dbReference>
<dbReference type="GO" id="GO:0005615">
    <property type="term" value="C:extracellular space"/>
    <property type="evidence" value="ECO:0007669"/>
    <property type="project" value="TreeGrafter"/>
</dbReference>
<comment type="subcellular location">
    <subcellularLocation>
        <location evidence="1">Secreted</location>
    </subcellularLocation>
</comment>
<evidence type="ECO:0000313" key="9">
    <source>
        <dbReference type="EMBL" id="CRK90512.1"/>
    </source>
</evidence>
<evidence type="ECO:0000313" key="10">
    <source>
        <dbReference type="Proteomes" id="UP000183832"/>
    </source>
</evidence>
<dbReference type="OrthoDB" id="10056927at2759"/>
<feature type="chain" id="PRO_5012181825" evidence="6">
    <location>
        <begin position="19"/>
        <end position="320"/>
    </location>
</feature>
<sequence>MRKIFLIFLVAFVYNVKAWPHVRRSSPMEILLPKKIHTLSECMQVTSEDGVFTYRKVLRKSSRFSDGLHFMEVEPNESHVCGVYFITDPDKVVEIEIDFMDVSCELGGLLGFVDGWELNGEYFPGIHDHELNLENRIDEFCDKPFAYKKKINRKKKFISHQNAAVFQYKIPIQGAFAITVRYLHNPKPCNIMAEGVAPYYLLQNYGTSRNCTVTATFPAVVSIEGISVGGNEADVNYDCDQPNAFDKVIVGGSSGLDSHHLTKATTICGKSQIKGPEQAIFCGVTSIRLDSSGKYNNKVIVALRPADETDISLATAVCDL</sequence>